<reference evidence="2 3" key="1">
    <citation type="submission" date="2016-03" db="EMBL/GenBank/DDBJ databases">
        <title>Comparative genomics of the ectomycorrhizal sister species Rhizopogon vinicolor and Rhizopogon vesiculosus (Basidiomycota: Boletales) reveals a divergence of the mating type B locus.</title>
        <authorList>
            <person name="Mujic A.B."/>
            <person name="Kuo A."/>
            <person name="Tritt A."/>
            <person name="Lipzen A."/>
            <person name="Chen C."/>
            <person name="Johnson J."/>
            <person name="Sharma A."/>
            <person name="Barry K."/>
            <person name="Grigoriev I.V."/>
            <person name="Spatafora J.W."/>
        </authorList>
    </citation>
    <scope>NUCLEOTIDE SEQUENCE [LARGE SCALE GENOMIC DNA]</scope>
    <source>
        <strain evidence="2 3">AM-OR11-056</strain>
    </source>
</reference>
<evidence type="ECO:0000313" key="3">
    <source>
        <dbReference type="Proteomes" id="UP000183567"/>
    </source>
</evidence>
<proteinExistence type="predicted"/>
<evidence type="ECO:0000256" key="1">
    <source>
        <dbReference type="SAM" id="MobiDB-lite"/>
    </source>
</evidence>
<accession>A0A1J8R063</accession>
<dbReference type="Proteomes" id="UP000183567">
    <property type="component" value="Unassembled WGS sequence"/>
</dbReference>
<keyword evidence="3" id="KW-1185">Reference proteome</keyword>
<organism evidence="2 3">
    <name type="scientific">Rhizopogon vesiculosus</name>
    <dbReference type="NCBI Taxonomy" id="180088"/>
    <lineage>
        <taxon>Eukaryota</taxon>
        <taxon>Fungi</taxon>
        <taxon>Dikarya</taxon>
        <taxon>Basidiomycota</taxon>
        <taxon>Agaricomycotina</taxon>
        <taxon>Agaricomycetes</taxon>
        <taxon>Agaricomycetidae</taxon>
        <taxon>Boletales</taxon>
        <taxon>Suillineae</taxon>
        <taxon>Rhizopogonaceae</taxon>
        <taxon>Rhizopogon</taxon>
    </lineage>
</organism>
<evidence type="ECO:0000313" key="2">
    <source>
        <dbReference type="EMBL" id="OJA15122.1"/>
    </source>
</evidence>
<name>A0A1J8R063_9AGAM</name>
<feature type="region of interest" description="Disordered" evidence="1">
    <location>
        <begin position="1"/>
        <end position="23"/>
    </location>
</feature>
<sequence>MRKTKRHTGGTGNQEISWSSNAS</sequence>
<protein>
    <submittedName>
        <fullName evidence="2">Uncharacterized protein</fullName>
    </submittedName>
</protein>
<gene>
    <name evidence="2" type="ORF">AZE42_08475</name>
</gene>
<dbReference type="EMBL" id="LVVM01003323">
    <property type="protein sequence ID" value="OJA15122.1"/>
    <property type="molecule type" value="Genomic_DNA"/>
</dbReference>
<comment type="caution">
    <text evidence="2">The sequence shown here is derived from an EMBL/GenBank/DDBJ whole genome shotgun (WGS) entry which is preliminary data.</text>
</comment>
<dbReference type="AlphaFoldDB" id="A0A1J8R063"/>
<feature type="compositionally biased region" description="Polar residues" evidence="1">
    <location>
        <begin position="13"/>
        <end position="23"/>
    </location>
</feature>